<sequence>MHQLTLGMIILQFRDLQAQYVQYKTQIDAAIQQVLLGTNFIEGKEVKELEVRLADYVGVKHCITCANGTDALSLVLMAWGIKEGDAVFVPDFTFFATGEVVSYCGATPIFVDVCQDTFNIDPTKLEHAIINTQNETNLTPKVVIPVDLFGLPANYPEIEAIAKKYNLLVLEDGAQGFGGHLNGKKACSFGHAATTSFFPAKPLGCYGDGGAIFTNDDQLAELLRSIKIHGKGADKYDNVRIGVNSRLDTIQAAILNVKLDAFLQHELNDVNRVAQQYNHSLKDSVIIPVIPNGYYSSYAQYTIQLKTKKERDYLQSQLKQHCIPSMIYYPIPMHKQLAFSQLQFNNRDFKVTNQLCNTVLSLPIHPYLTNEDIQKVIKIVQQNT</sequence>
<dbReference type="GO" id="GO:0030170">
    <property type="term" value="F:pyridoxal phosphate binding"/>
    <property type="evidence" value="ECO:0007669"/>
    <property type="project" value="TreeGrafter"/>
</dbReference>
<dbReference type="SUPFAM" id="SSF53383">
    <property type="entry name" value="PLP-dependent transferases"/>
    <property type="match status" value="1"/>
</dbReference>
<dbReference type="PANTHER" id="PTHR30244">
    <property type="entry name" value="TRANSAMINASE"/>
    <property type="match status" value="1"/>
</dbReference>
<dbReference type="Pfam" id="PF01041">
    <property type="entry name" value="DegT_DnrJ_EryC1"/>
    <property type="match status" value="1"/>
</dbReference>
<evidence type="ECO:0000256" key="1">
    <source>
        <dbReference type="PIRSR" id="PIRSR000390-1"/>
    </source>
</evidence>
<keyword evidence="2 3" id="KW-0663">Pyridoxal phosphate</keyword>
<dbReference type="Gene3D" id="3.40.640.10">
    <property type="entry name" value="Type I PLP-dependent aspartate aminotransferase-like (Major domain)"/>
    <property type="match status" value="1"/>
</dbReference>
<dbReference type="InterPro" id="IPR015422">
    <property type="entry name" value="PyrdxlP-dep_Trfase_small"/>
</dbReference>
<reference evidence="5" key="1">
    <citation type="submission" date="2017-08" db="EMBL/GenBank/DDBJ databases">
        <authorList>
            <person name="Varghese N."/>
            <person name="Submissions S."/>
        </authorList>
    </citation>
    <scope>NUCLEOTIDE SEQUENCE [LARGE SCALE GENOMIC DNA]</scope>
    <source>
        <strain evidence="5">JC23</strain>
    </source>
</reference>
<gene>
    <name evidence="4" type="ORF">SAMN05877842_104123</name>
</gene>
<feature type="active site" description="Proton acceptor" evidence="1">
    <location>
        <position position="201"/>
    </location>
</feature>
<proteinExistence type="inferred from homology"/>
<dbReference type="GO" id="GO:0000271">
    <property type="term" value="P:polysaccharide biosynthetic process"/>
    <property type="evidence" value="ECO:0007669"/>
    <property type="project" value="TreeGrafter"/>
</dbReference>
<dbReference type="Gene3D" id="3.90.1150.10">
    <property type="entry name" value="Aspartate Aminotransferase, domain 1"/>
    <property type="match status" value="1"/>
</dbReference>
<dbReference type="PANTHER" id="PTHR30244:SF42">
    <property type="entry name" value="UDP-2-ACETAMIDO-2-DEOXY-3-OXO-D-GLUCURONATE AMINOTRANSFERASE"/>
    <property type="match status" value="1"/>
</dbReference>
<dbReference type="PIRSF" id="PIRSF000390">
    <property type="entry name" value="PLP_StrS"/>
    <property type="match status" value="1"/>
</dbReference>
<dbReference type="GO" id="GO:0008483">
    <property type="term" value="F:transaminase activity"/>
    <property type="evidence" value="ECO:0007669"/>
    <property type="project" value="TreeGrafter"/>
</dbReference>
<organism evidence="4 5">
    <name type="scientific">Ureibacillus acetophenoni</name>
    <dbReference type="NCBI Taxonomy" id="614649"/>
    <lineage>
        <taxon>Bacteria</taxon>
        <taxon>Bacillati</taxon>
        <taxon>Bacillota</taxon>
        <taxon>Bacilli</taxon>
        <taxon>Bacillales</taxon>
        <taxon>Caryophanaceae</taxon>
        <taxon>Ureibacillus</taxon>
    </lineage>
</organism>
<dbReference type="InterPro" id="IPR015421">
    <property type="entry name" value="PyrdxlP-dep_Trfase_major"/>
</dbReference>
<evidence type="ECO:0000313" key="5">
    <source>
        <dbReference type="Proteomes" id="UP000219252"/>
    </source>
</evidence>
<feature type="modified residue" description="N6-(pyridoxal phosphate)lysine" evidence="2">
    <location>
        <position position="201"/>
    </location>
</feature>
<protein>
    <submittedName>
        <fullName evidence="4">dTDP-4-amino-4,6-dideoxygalactose transaminase</fullName>
    </submittedName>
</protein>
<evidence type="ECO:0000256" key="3">
    <source>
        <dbReference type="RuleBase" id="RU004508"/>
    </source>
</evidence>
<comment type="similarity">
    <text evidence="3">Belongs to the DegT/DnrJ/EryC1 family.</text>
</comment>
<dbReference type="CDD" id="cd00616">
    <property type="entry name" value="AHBA_syn"/>
    <property type="match status" value="1"/>
</dbReference>
<keyword evidence="5" id="KW-1185">Reference proteome</keyword>
<evidence type="ECO:0000256" key="2">
    <source>
        <dbReference type="PIRSR" id="PIRSR000390-2"/>
    </source>
</evidence>
<dbReference type="Proteomes" id="UP000219252">
    <property type="component" value="Unassembled WGS sequence"/>
</dbReference>
<dbReference type="InterPro" id="IPR015424">
    <property type="entry name" value="PyrdxlP-dep_Trfase"/>
</dbReference>
<dbReference type="EMBL" id="OBQC01000004">
    <property type="protein sequence ID" value="SOC38405.1"/>
    <property type="molecule type" value="Genomic_DNA"/>
</dbReference>
<accession>A0A285U910</accession>
<dbReference type="InterPro" id="IPR000653">
    <property type="entry name" value="DegT/StrS_aminotransferase"/>
</dbReference>
<name>A0A285U910_9BACL</name>
<dbReference type="AlphaFoldDB" id="A0A285U910"/>
<evidence type="ECO:0000313" key="4">
    <source>
        <dbReference type="EMBL" id="SOC38405.1"/>
    </source>
</evidence>